<dbReference type="InterPro" id="IPR050595">
    <property type="entry name" value="Bact_response_regulator"/>
</dbReference>
<dbReference type="InterPro" id="IPR011006">
    <property type="entry name" value="CheY-like_superfamily"/>
</dbReference>
<dbReference type="PANTHER" id="PTHR44591">
    <property type="entry name" value="STRESS RESPONSE REGULATOR PROTEIN 1"/>
    <property type="match status" value="1"/>
</dbReference>
<dbReference type="EMBL" id="JAESIY010000012">
    <property type="protein sequence ID" value="MBL3658361.1"/>
    <property type="molecule type" value="Genomic_DNA"/>
</dbReference>
<feature type="modified residue" description="4-aspartylphosphate" evidence="2">
    <location>
        <position position="53"/>
    </location>
</feature>
<dbReference type="GO" id="GO:0000160">
    <property type="term" value="P:phosphorelay signal transduction system"/>
    <property type="evidence" value="ECO:0007669"/>
    <property type="project" value="InterPro"/>
</dbReference>
<dbReference type="Pfam" id="PF00072">
    <property type="entry name" value="Response_reg"/>
    <property type="match status" value="1"/>
</dbReference>
<gene>
    <name evidence="4" type="ORF">JL102_19570</name>
</gene>
<dbReference type="InterPro" id="IPR001789">
    <property type="entry name" value="Sig_transdc_resp-reg_receiver"/>
</dbReference>
<dbReference type="PANTHER" id="PTHR44591:SF3">
    <property type="entry name" value="RESPONSE REGULATORY DOMAIN-CONTAINING PROTEIN"/>
    <property type="match status" value="1"/>
</dbReference>
<name>A0A937K2A1_9BACT</name>
<comment type="caution">
    <text evidence="4">The sequence shown here is derived from an EMBL/GenBank/DDBJ whole genome shotgun (WGS) entry which is preliminary data.</text>
</comment>
<accession>A0A937K2A1</accession>
<organism evidence="4 5">
    <name type="scientific">Fulvivirga sediminis</name>
    <dbReference type="NCBI Taxonomy" id="2803949"/>
    <lineage>
        <taxon>Bacteria</taxon>
        <taxon>Pseudomonadati</taxon>
        <taxon>Bacteroidota</taxon>
        <taxon>Cytophagia</taxon>
        <taxon>Cytophagales</taxon>
        <taxon>Fulvivirgaceae</taxon>
        <taxon>Fulvivirga</taxon>
    </lineage>
</organism>
<dbReference type="SMART" id="SM00448">
    <property type="entry name" value="REC"/>
    <property type="match status" value="1"/>
</dbReference>
<evidence type="ECO:0000256" key="1">
    <source>
        <dbReference type="ARBA" id="ARBA00022553"/>
    </source>
</evidence>
<proteinExistence type="predicted"/>
<reference evidence="4" key="1">
    <citation type="submission" date="2021-01" db="EMBL/GenBank/DDBJ databases">
        <title>Fulvivirga kasyanovii gen. nov., sp nov., a novel member of the phylum Bacteroidetes isolated from seawater in a mussel farm.</title>
        <authorList>
            <person name="Zhao L.-H."/>
            <person name="Wang Z.-J."/>
        </authorList>
    </citation>
    <scope>NUCLEOTIDE SEQUENCE</scope>
    <source>
        <strain evidence="4">2943</strain>
    </source>
</reference>
<evidence type="ECO:0000313" key="4">
    <source>
        <dbReference type="EMBL" id="MBL3658361.1"/>
    </source>
</evidence>
<evidence type="ECO:0000259" key="3">
    <source>
        <dbReference type="PROSITE" id="PS50110"/>
    </source>
</evidence>
<keyword evidence="1 2" id="KW-0597">Phosphoprotein</keyword>
<evidence type="ECO:0000256" key="2">
    <source>
        <dbReference type="PROSITE-ProRule" id="PRU00169"/>
    </source>
</evidence>
<dbReference type="Gene3D" id="3.40.50.2300">
    <property type="match status" value="1"/>
</dbReference>
<feature type="domain" description="Response regulatory" evidence="3">
    <location>
        <begin position="4"/>
        <end position="118"/>
    </location>
</feature>
<dbReference type="AlphaFoldDB" id="A0A937K2A1"/>
<protein>
    <submittedName>
        <fullName evidence="4">Response regulator</fullName>
    </submittedName>
</protein>
<dbReference type="PROSITE" id="PS50110">
    <property type="entry name" value="RESPONSE_REGULATORY"/>
    <property type="match status" value="1"/>
</dbReference>
<dbReference type="CDD" id="cd00156">
    <property type="entry name" value="REC"/>
    <property type="match status" value="1"/>
</dbReference>
<dbReference type="Proteomes" id="UP000659388">
    <property type="component" value="Unassembled WGS sequence"/>
</dbReference>
<dbReference type="RefSeq" id="WP_202246153.1">
    <property type="nucleotide sequence ID" value="NZ_JAESIY010000012.1"/>
</dbReference>
<keyword evidence="5" id="KW-1185">Reference proteome</keyword>
<dbReference type="SUPFAM" id="SSF52172">
    <property type="entry name" value="CheY-like"/>
    <property type="match status" value="1"/>
</dbReference>
<evidence type="ECO:0000313" key="5">
    <source>
        <dbReference type="Proteomes" id="UP000659388"/>
    </source>
</evidence>
<sequence>MKKRVLICDNDPDIVELVSLILKRKGFDVFSSDNCNKVNQKIEQYHPDLIIMDLWIPDLGGEKATEMLKNSTDYKHIPVVILSANNEIANIAKRSGAEDYLAKPFHIESLVKKVNRYIAA</sequence>